<accession>A0AAP8YVH4</accession>
<dbReference type="Proteomes" id="UP000230633">
    <property type="component" value="Plasmid pYekat-1-lp72"/>
</dbReference>
<protein>
    <submittedName>
        <fullName evidence="2">Virulence associated lipoprotein</fullName>
    </submittedName>
</protein>
<evidence type="ECO:0000313" key="3">
    <source>
        <dbReference type="Proteomes" id="UP000230633"/>
    </source>
</evidence>
<dbReference type="Proteomes" id="UP000291995">
    <property type="component" value="Plasmid lp72"/>
</dbReference>
<dbReference type="InterPro" id="IPR008421">
    <property type="entry name" value="Borrelia_lipoprotein_PFam54/60"/>
</dbReference>
<keyword evidence="2" id="KW-0614">Plasmid</keyword>
<proteinExistence type="predicted"/>
<evidence type="ECO:0000313" key="4">
    <source>
        <dbReference type="Proteomes" id="UP000291995"/>
    </source>
</evidence>
<reference evidence="4" key="1">
    <citation type="submission" date="2019-03" db="EMBL/GenBank/DDBJ databases">
        <title>Whole genome sequencing of Borrelia miyamotoi strains isolated at the Russian territory.</title>
        <authorList>
            <person name="Kuleshov K.V."/>
            <person name="Platonov A.E."/>
            <person name="Goptar I.A."/>
            <person name="Shipulin G.A."/>
            <person name="Markelov M.L."/>
            <person name="Koetsveld J."/>
            <person name="Kolyasnikova N.M."/>
            <person name="Sarksyan D.S."/>
            <person name="Toporkova M.G."/>
            <person name="Hovius J.W."/>
        </authorList>
    </citation>
    <scope>NUCLEOTIDE SEQUENCE [LARGE SCALE GENOMIC DNA]</scope>
    <source>
        <strain evidence="4">Yekat-76</strain>
        <plasmid evidence="4">lp72</plasmid>
    </source>
</reference>
<geneLocation type="plasmid" evidence="2 4">
    <name>lp72</name>
</geneLocation>
<dbReference type="Gene3D" id="1.10.3160.10">
    <property type="entry name" value="Bbcrasp-1"/>
    <property type="match status" value="1"/>
</dbReference>
<evidence type="ECO:0000313" key="1">
    <source>
        <dbReference type="EMBL" id="ATQ16464.1"/>
    </source>
</evidence>
<reference evidence="2" key="2">
    <citation type="submission" date="2022-12" db="EMBL/GenBank/DDBJ databases">
        <title>Whole genome sequencing of Borrelia miyamotoi strains isolated at the Russian territory.</title>
        <authorList>
            <person name="Kuleshov K.V."/>
            <person name="Platonov A.E."/>
            <person name="Goptar I.A."/>
            <person name="Shipulin G.A."/>
            <person name="Markelov M.L."/>
            <person name="Koetsveld J."/>
            <person name="Kolyasnikova N.M."/>
            <person name="Sarksyan D.S."/>
            <person name="Toporkova M.G."/>
            <person name="Hovius J.W."/>
        </authorList>
    </citation>
    <scope>NUCLEOTIDE SEQUENCE</scope>
    <source>
        <strain evidence="1 3">Yekat-1</strain>
        <strain evidence="2">Yekat-76</strain>
        <plasmid evidence="2">lp72</plasmid>
        <plasmid evidence="1 3">pYekat-1-lp72</plasmid>
    </source>
</reference>
<dbReference type="EMBL" id="CP024334">
    <property type="protein sequence ID" value="ATQ16464.1"/>
    <property type="molecule type" value="Genomic_DNA"/>
</dbReference>
<keyword evidence="3" id="KW-1185">Reference proteome</keyword>
<geneLocation type="plasmid" evidence="1 3">
    <name>pYekat-1-lp72</name>
</geneLocation>
<gene>
    <name evidence="1" type="ORF">CNO13_04585</name>
    <name evidence="2" type="ORF">EZU67_04555</name>
</gene>
<dbReference type="EMBL" id="CP036558">
    <property type="protein sequence ID" value="QBK62444.1"/>
    <property type="molecule type" value="Genomic_DNA"/>
</dbReference>
<keyword evidence="2" id="KW-0449">Lipoprotein</keyword>
<dbReference type="AlphaFoldDB" id="A0AAP8YVH4"/>
<name>A0AAP8YVH4_9SPIR</name>
<dbReference type="RefSeq" id="WP_025444103.1">
    <property type="nucleotide sequence ID" value="NZ_CP024206.2"/>
</dbReference>
<evidence type="ECO:0000313" key="2">
    <source>
        <dbReference type="EMBL" id="QBK62444.1"/>
    </source>
</evidence>
<sequence>MKNKFYITITILASSMLYVCSQWNNKDSSQWDNNDSSQWDNNDKSISEKQQIIQYLTAQIKTVEPILTINDDPNWNETVQNYNISAHNQLFSYIEDTQNISYNFSKKARREVYLALEYKKEYIESLGKIFDKIIRPFGLAIDNQRKALIENALKEIRAYGKNYYIEIFKLLSAKKDNLDSLSTDKLAILKTKLDAIMQIKENISQTVKELHTDYNTDKEVVIPPRKYWEQGVNKKLKSVADSDDLFKYIKAKTKNLKSQAKAINNSVSDIQNILKLSEDTI</sequence>
<organism evidence="2 4">
    <name type="scientific">Borrelia miyamotoi</name>
    <dbReference type="NCBI Taxonomy" id="47466"/>
    <lineage>
        <taxon>Bacteria</taxon>
        <taxon>Pseudomonadati</taxon>
        <taxon>Spirochaetota</taxon>
        <taxon>Spirochaetia</taxon>
        <taxon>Spirochaetales</taxon>
        <taxon>Borreliaceae</taxon>
        <taxon>Borrelia</taxon>
    </lineage>
</organism>
<dbReference type="Pfam" id="PF05714">
    <property type="entry name" value="PFam54_60"/>
    <property type="match status" value="1"/>
</dbReference>